<accession>F8B1Z5</accession>
<reference evidence="1 2" key="1">
    <citation type="submission" date="2011-05" db="EMBL/GenBank/DDBJ databases">
        <title>Complete sequence of chromosome of Frankia symbiont of Datisca glomerata.</title>
        <authorList>
            <consortium name="US DOE Joint Genome Institute"/>
            <person name="Lucas S."/>
            <person name="Han J."/>
            <person name="Lapidus A."/>
            <person name="Cheng J.-F."/>
            <person name="Goodwin L."/>
            <person name="Pitluck S."/>
            <person name="Peters L."/>
            <person name="Mikhailova N."/>
            <person name="Chertkov O."/>
            <person name="Teshima H."/>
            <person name="Han C."/>
            <person name="Tapia R."/>
            <person name="Land M."/>
            <person name="Hauser L."/>
            <person name="Kyrpides N."/>
            <person name="Ivanova N."/>
            <person name="Pagani I."/>
            <person name="Berry A."/>
            <person name="Pawlowski K."/>
            <person name="Persson T."/>
            <person name="Vanden Heuvel B."/>
            <person name="Benson D."/>
            <person name="Woyke T."/>
        </authorList>
    </citation>
    <scope>NUCLEOTIDE SEQUENCE [LARGE SCALE GENOMIC DNA]</scope>
    <source>
        <strain evidence="2">4085684</strain>
    </source>
</reference>
<dbReference type="AlphaFoldDB" id="F8B1Z5"/>
<sequence length="161" mass="18443">MPDYDMRTVTVFTRLMDENGWSAEDVTLERPPGGDLTLHCRTSGRVVEMIIEEDAAEYRRTWTVRTEHVPRVLRAALRDLFTDTAALHTWLADTGIPTTPEEWQGYPIRPLDEDRLLIEAVRTIIGTEENDEGTTIADRFTTWLAEQSIDYETSEQVTNAD</sequence>
<dbReference type="HOGENOM" id="CLU_1641273_0_0_11"/>
<proteinExistence type="predicted"/>
<evidence type="ECO:0000313" key="2">
    <source>
        <dbReference type="Proteomes" id="UP000001549"/>
    </source>
</evidence>
<dbReference type="EMBL" id="CP002801">
    <property type="protein sequence ID" value="AEH08864.1"/>
    <property type="molecule type" value="Genomic_DNA"/>
</dbReference>
<gene>
    <name evidence="1" type="ordered locus">FsymDg_1393</name>
</gene>
<keyword evidence="2" id="KW-1185">Reference proteome</keyword>
<dbReference type="STRING" id="656024.FsymDg_1393"/>
<dbReference type="Proteomes" id="UP000001549">
    <property type="component" value="Chromosome"/>
</dbReference>
<name>F8B1Z5_9ACTN</name>
<dbReference type="KEGG" id="fsy:FsymDg_1393"/>
<protein>
    <submittedName>
        <fullName evidence="1">Uncharacterized protein</fullName>
    </submittedName>
</protein>
<evidence type="ECO:0000313" key="1">
    <source>
        <dbReference type="EMBL" id="AEH08864.1"/>
    </source>
</evidence>
<organism evidence="1 2">
    <name type="scientific">Candidatus Protofrankia datiscae</name>
    <dbReference type="NCBI Taxonomy" id="2716812"/>
    <lineage>
        <taxon>Bacteria</taxon>
        <taxon>Bacillati</taxon>
        <taxon>Actinomycetota</taxon>
        <taxon>Actinomycetes</taxon>
        <taxon>Frankiales</taxon>
        <taxon>Frankiaceae</taxon>
        <taxon>Protofrankia</taxon>
    </lineage>
</organism>